<sequence length="296" mass="33955">MGAKTHRPNRESALVTDIEGGRITDRDLKAAREVLQEVMGDRDFQRLNARRLDEIRDQDTSLTRATRDRDRATPRDVSQTPSARLRGDLPVHDKFRGALSARQRKLRSVIKNQVMAAAPAAQRRAVNDLLIADDPKRWRDVNGALHRAAGDAQKLDEADRKLVQRLDRTIQGYERLNDRTHTVYVSVQLPDTHRDVYQERDLPTNLRPGAGIVFDQFTLTRHNLREIPGYDSRRHLVFEIATNRGMYFGRSDSVEDTTHLLPRGMRMQIVAAHRAIYETPSGGFDERLVLQVKEIR</sequence>
<reference evidence="2 3" key="1">
    <citation type="submission" date="2018-08" db="EMBL/GenBank/DDBJ databases">
        <title>Linezolid Resistance in Mycobacterium abscessus: MIC Distribution and Comprehensive Investigation of Resistance Mechanisms.</title>
        <authorList>
            <person name="Ye M."/>
            <person name="Xu L."/>
            <person name="Zou Y."/>
            <person name="Li B."/>
            <person name="Guo Q."/>
            <person name="Zhang Y."/>
            <person name="Zhan M."/>
            <person name="Xu B."/>
            <person name="Yu F."/>
            <person name="Zhang Z."/>
            <person name="Chu H."/>
        </authorList>
    </citation>
    <scope>NUCLEOTIDE SEQUENCE [LARGE SCALE GENOMIC DNA]</scope>
    <source>
        <strain evidence="2 3">G143</strain>
    </source>
</reference>
<evidence type="ECO:0000313" key="2">
    <source>
        <dbReference type="EMBL" id="RIT36912.1"/>
    </source>
</evidence>
<proteinExistence type="predicted"/>
<name>A0ABD7HMM3_9MYCO</name>
<dbReference type="Proteomes" id="UP000284557">
    <property type="component" value="Unassembled WGS sequence"/>
</dbReference>
<evidence type="ECO:0008006" key="4">
    <source>
        <dbReference type="Google" id="ProtNLM"/>
    </source>
</evidence>
<organism evidence="2 3">
    <name type="scientific">Mycobacteroides abscessus</name>
    <dbReference type="NCBI Taxonomy" id="36809"/>
    <lineage>
        <taxon>Bacteria</taxon>
        <taxon>Bacillati</taxon>
        <taxon>Actinomycetota</taxon>
        <taxon>Actinomycetes</taxon>
        <taxon>Mycobacteriales</taxon>
        <taxon>Mycobacteriaceae</taxon>
        <taxon>Mycobacteroides</taxon>
    </lineage>
</organism>
<comment type="caution">
    <text evidence="2">The sequence shown here is derived from an EMBL/GenBank/DDBJ whole genome shotgun (WGS) entry which is preliminary data.</text>
</comment>
<evidence type="ECO:0000256" key="1">
    <source>
        <dbReference type="SAM" id="MobiDB-lite"/>
    </source>
</evidence>
<gene>
    <name evidence="2" type="ORF">D2E76_16725</name>
</gene>
<protein>
    <recommendedName>
        <fullName evidence="4">ADP ribosyltransferase domain-containing protein</fullName>
    </recommendedName>
</protein>
<feature type="region of interest" description="Disordered" evidence="1">
    <location>
        <begin position="58"/>
        <end position="88"/>
    </location>
</feature>
<evidence type="ECO:0000313" key="3">
    <source>
        <dbReference type="Proteomes" id="UP000284557"/>
    </source>
</evidence>
<accession>A0ABD7HMM3</accession>
<dbReference type="EMBL" id="QXBN01000012">
    <property type="protein sequence ID" value="RIT36912.1"/>
    <property type="molecule type" value="Genomic_DNA"/>
</dbReference>
<feature type="compositionally biased region" description="Basic and acidic residues" evidence="1">
    <location>
        <begin position="58"/>
        <end position="74"/>
    </location>
</feature>
<dbReference type="AlphaFoldDB" id="A0ABD7HMM3"/>